<comment type="caution">
    <text evidence="3">The sequence shown here is derived from an EMBL/GenBank/DDBJ whole genome shotgun (WGS) entry which is preliminary data.</text>
</comment>
<dbReference type="EMBL" id="BJXV01000001">
    <property type="protein sequence ID" value="GEN26550.1"/>
    <property type="molecule type" value="Genomic_DNA"/>
</dbReference>
<keyword evidence="3" id="KW-0449">Lipoprotein</keyword>
<proteinExistence type="predicted"/>
<evidence type="ECO:0000313" key="4">
    <source>
        <dbReference type="Proteomes" id="UP000321303"/>
    </source>
</evidence>
<organism evidence="3 4">
    <name type="scientific">Halovibrio variabilis</name>
    <dbReference type="NCBI Taxonomy" id="31910"/>
    <lineage>
        <taxon>Bacteria</taxon>
        <taxon>Pseudomonadati</taxon>
        <taxon>Pseudomonadota</taxon>
        <taxon>Gammaproteobacteria</taxon>
        <taxon>Oceanospirillales</taxon>
        <taxon>Halomonadaceae</taxon>
        <taxon>Halovibrio</taxon>
    </lineage>
</organism>
<dbReference type="PROSITE" id="PS51257">
    <property type="entry name" value="PROKAR_LIPOPROTEIN"/>
    <property type="match status" value="1"/>
</dbReference>
<sequence>MHFPVRRFPSGSSPRIATLRFWLAMSVAVLLSGCATFAPNPPQDQSNICEIFREQPSWYDYAQESAEKWGTPIATQMAFIQQESSFRSHIRPERKYYLGFIPGPRPSSAKGYAQAQDPVWGEYQDQAGGLFARRTHMKHATDFIGWYNRRSQQQAGISLNNPEHLYYAYHEGAGGYQRGSYRSKSHVLRAGSQVAARANRYQAQLNACEAEFQCRKFYQVWPFCRR</sequence>
<accession>A0A511UIZ1</accession>
<evidence type="ECO:0000313" key="3">
    <source>
        <dbReference type="EMBL" id="GEN26550.1"/>
    </source>
</evidence>
<name>A0A511UIZ1_9GAMM</name>
<dbReference type="Gene3D" id="1.10.530.10">
    <property type="match status" value="1"/>
</dbReference>
<dbReference type="InterPro" id="IPR023346">
    <property type="entry name" value="Lysozyme-like_dom_sf"/>
</dbReference>
<dbReference type="Proteomes" id="UP000321303">
    <property type="component" value="Unassembled WGS sequence"/>
</dbReference>
<feature type="domain" description="Transglycosylase SLT" evidence="2">
    <location>
        <begin position="24"/>
        <end position="208"/>
    </location>
</feature>
<keyword evidence="4" id="KW-1185">Reference proteome</keyword>
<gene>
    <name evidence="3" type="ORF">HVA01_01960</name>
</gene>
<evidence type="ECO:0000256" key="1">
    <source>
        <dbReference type="SAM" id="SignalP"/>
    </source>
</evidence>
<feature type="signal peptide" evidence="1">
    <location>
        <begin position="1"/>
        <end position="37"/>
    </location>
</feature>
<dbReference type="SUPFAM" id="SSF53955">
    <property type="entry name" value="Lysozyme-like"/>
    <property type="match status" value="1"/>
</dbReference>
<feature type="chain" id="PRO_5021880870" evidence="1">
    <location>
        <begin position="38"/>
        <end position="226"/>
    </location>
</feature>
<dbReference type="AlphaFoldDB" id="A0A511UIZ1"/>
<dbReference type="Pfam" id="PF19489">
    <property type="entry name" value="SLT_4"/>
    <property type="match status" value="1"/>
</dbReference>
<evidence type="ECO:0000259" key="2">
    <source>
        <dbReference type="Pfam" id="PF19489"/>
    </source>
</evidence>
<keyword evidence="1" id="KW-0732">Signal</keyword>
<reference evidence="3 4" key="1">
    <citation type="submission" date="2019-07" db="EMBL/GenBank/DDBJ databases">
        <title>Whole genome shotgun sequence of Halomonas variabilis NBRC 102410.</title>
        <authorList>
            <person name="Hosoyama A."/>
            <person name="Uohara A."/>
            <person name="Ohji S."/>
            <person name="Ichikawa N."/>
        </authorList>
    </citation>
    <scope>NUCLEOTIDE SEQUENCE [LARGE SCALE GENOMIC DNA]</scope>
    <source>
        <strain evidence="3 4">NBRC 102410</strain>
    </source>
</reference>
<protein>
    <submittedName>
        <fullName evidence="3">Lipoprotein</fullName>
    </submittedName>
</protein>
<dbReference type="InterPro" id="IPR045795">
    <property type="entry name" value="SLT_4"/>
</dbReference>
<dbReference type="RefSeq" id="WP_174787745.1">
    <property type="nucleotide sequence ID" value="NZ_BJXV01000001.1"/>
</dbReference>